<protein>
    <submittedName>
        <fullName evidence="3">Retrovirus-related pol polyprotein from transposon TNT 1-94</fullName>
    </submittedName>
</protein>
<feature type="region of interest" description="Disordered" evidence="1">
    <location>
        <begin position="45"/>
        <end position="64"/>
    </location>
</feature>
<evidence type="ECO:0000313" key="3">
    <source>
        <dbReference type="EMBL" id="GJT25452.1"/>
    </source>
</evidence>
<feature type="signal peptide" evidence="2">
    <location>
        <begin position="1"/>
        <end position="21"/>
    </location>
</feature>
<name>A0ABQ5CGR1_9ASTR</name>
<evidence type="ECO:0000256" key="2">
    <source>
        <dbReference type="SAM" id="SignalP"/>
    </source>
</evidence>
<keyword evidence="4" id="KW-1185">Reference proteome</keyword>
<reference evidence="3" key="1">
    <citation type="journal article" date="2022" name="Int. J. Mol. Sci.">
        <title>Draft Genome of Tanacetum Coccineum: Genomic Comparison of Closely Related Tanacetum-Family Plants.</title>
        <authorList>
            <person name="Yamashiro T."/>
            <person name="Shiraishi A."/>
            <person name="Nakayama K."/>
            <person name="Satake H."/>
        </authorList>
    </citation>
    <scope>NUCLEOTIDE SEQUENCE</scope>
</reference>
<gene>
    <name evidence="3" type="ORF">Tco_0895389</name>
</gene>
<evidence type="ECO:0000313" key="4">
    <source>
        <dbReference type="Proteomes" id="UP001151760"/>
    </source>
</evidence>
<evidence type="ECO:0000256" key="1">
    <source>
        <dbReference type="SAM" id="MobiDB-lite"/>
    </source>
</evidence>
<proteinExistence type="predicted"/>
<accession>A0ABQ5CGR1</accession>
<keyword evidence="2" id="KW-0732">Signal</keyword>
<feature type="chain" id="PRO_5047400978" evidence="2">
    <location>
        <begin position="22"/>
        <end position="214"/>
    </location>
</feature>
<sequence length="214" mass="24776">MKDIHLMNIFILMSLLTRYQTNKNDVSFIEPYEYPEPVVLETKVSSDQNGQTGQNDHNDKKDQSVQNDEILIDDHSEHSNHTNDEQIIDNLLNTKDIQISEHSSSPRSWELGAALAHECLFIDFLSKEEPKKVSETLQHPAWVDAMQDELNQFARNKVWTLVPVPYAQGYNQQEGIDYDETFSLVARSEAIRIFLAFATYMYLKVDHKIEVMVD</sequence>
<dbReference type="Proteomes" id="UP001151760">
    <property type="component" value="Unassembled WGS sequence"/>
</dbReference>
<organism evidence="3 4">
    <name type="scientific">Tanacetum coccineum</name>
    <dbReference type="NCBI Taxonomy" id="301880"/>
    <lineage>
        <taxon>Eukaryota</taxon>
        <taxon>Viridiplantae</taxon>
        <taxon>Streptophyta</taxon>
        <taxon>Embryophyta</taxon>
        <taxon>Tracheophyta</taxon>
        <taxon>Spermatophyta</taxon>
        <taxon>Magnoliopsida</taxon>
        <taxon>eudicotyledons</taxon>
        <taxon>Gunneridae</taxon>
        <taxon>Pentapetalae</taxon>
        <taxon>asterids</taxon>
        <taxon>campanulids</taxon>
        <taxon>Asterales</taxon>
        <taxon>Asteraceae</taxon>
        <taxon>Asteroideae</taxon>
        <taxon>Anthemideae</taxon>
        <taxon>Anthemidinae</taxon>
        <taxon>Tanacetum</taxon>
    </lineage>
</organism>
<feature type="compositionally biased region" description="Polar residues" evidence="1">
    <location>
        <begin position="45"/>
        <end position="55"/>
    </location>
</feature>
<reference evidence="3" key="2">
    <citation type="submission" date="2022-01" db="EMBL/GenBank/DDBJ databases">
        <authorList>
            <person name="Yamashiro T."/>
            <person name="Shiraishi A."/>
            <person name="Satake H."/>
            <person name="Nakayama K."/>
        </authorList>
    </citation>
    <scope>NUCLEOTIDE SEQUENCE</scope>
</reference>
<dbReference type="EMBL" id="BQNB010014215">
    <property type="protein sequence ID" value="GJT25452.1"/>
    <property type="molecule type" value="Genomic_DNA"/>
</dbReference>
<comment type="caution">
    <text evidence="3">The sequence shown here is derived from an EMBL/GenBank/DDBJ whole genome shotgun (WGS) entry which is preliminary data.</text>
</comment>